<sequence length="132" mass="15416">MKGRLEGIFYERGIGIPSERRVGTAEGEPENHVHLDGVRSHQPREKWESKRSCQNQMRRKRRGRRKGRERLCLGKRIPGDTFHEDPRGRKIDEDDEKSSGICWNLGNRTNANERELSENRDPEEEEEVLPIG</sequence>
<protein>
    <submittedName>
        <fullName evidence="2">Uncharacterized protein</fullName>
    </submittedName>
</protein>
<reference evidence="2" key="1">
    <citation type="submission" date="2024-04" db="EMBL/GenBank/DDBJ databases">
        <authorList>
            <consortium name="Molecular Ecology Group"/>
        </authorList>
    </citation>
    <scope>NUCLEOTIDE SEQUENCE</scope>
</reference>
<dbReference type="EMBL" id="OZ034834">
    <property type="protein sequence ID" value="CAL1676488.1"/>
    <property type="molecule type" value="Genomic_DNA"/>
</dbReference>
<proteinExistence type="predicted"/>
<evidence type="ECO:0000313" key="2">
    <source>
        <dbReference type="EMBL" id="CAL1676488.1"/>
    </source>
</evidence>
<dbReference type="Proteomes" id="UP001497644">
    <property type="component" value="Chromosome 11"/>
</dbReference>
<feature type="compositionally biased region" description="Basic and acidic residues" evidence="1">
    <location>
        <begin position="20"/>
        <end position="51"/>
    </location>
</feature>
<feature type="compositionally biased region" description="Basic and acidic residues" evidence="1">
    <location>
        <begin position="111"/>
        <end position="120"/>
    </location>
</feature>
<organism evidence="2 3">
    <name type="scientific">Lasius platythorax</name>
    <dbReference type="NCBI Taxonomy" id="488582"/>
    <lineage>
        <taxon>Eukaryota</taxon>
        <taxon>Metazoa</taxon>
        <taxon>Ecdysozoa</taxon>
        <taxon>Arthropoda</taxon>
        <taxon>Hexapoda</taxon>
        <taxon>Insecta</taxon>
        <taxon>Pterygota</taxon>
        <taxon>Neoptera</taxon>
        <taxon>Endopterygota</taxon>
        <taxon>Hymenoptera</taxon>
        <taxon>Apocrita</taxon>
        <taxon>Aculeata</taxon>
        <taxon>Formicoidea</taxon>
        <taxon>Formicidae</taxon>
        <taxon>Formicinae</taxon>
        <taxon>Lasius</taxon>
        <taxon>Lasius</taxon>
    </lineage>
</organism>
<gene>
    <name evidence="2" type="ORF">LPLAT_LOCUS2670</name>
</gene>
<evidence type="ECO:0000313" key="3">
    <source>
        <dbReference type="Proteomes" id="UP001497644"/>
    </source>
</evidence>
<feature type="compositionally biased region" description="Basic residues" evidence="1">
    <location>
        <begin position="57"/>
        <end position="68"/>
    </location>
</feature>
<feature type="region of interest" description="Disordered" evidence="1">
    <location>
        <begin position="20"/>
        <end position="132"/>
    </location>
</feature>
<feature type="compositionally biased region" description="Acidic residues" evidence="1">
    <location>
        <begin position="121"/>
        <end position="132"/>
    </location>
</feature>
<accession>A0AAV2N933</accession>
<feature type="compositionally biased region" description="Basic and acidic residues" evidence="1">
    <location>
        <begin position="69"/>
        <end position="92"/>
    </location>
</feature>
<name>A0AAV2N933_9HYME</name>
<dbReference type="AlphaFoldDB" id="A0AAV2N933"/>
<evidence type="ECO:0000256" key="1">
    <source>
        <dbReference type="SAM" id="MobiDB-lite"/>
    </source>
</evidence>
<keyword evidence="3" id="KW-1185">Reference proteome</keyword>